<keyword evidence="2" id="KW-1185">Reference proteome</keyword>
<name>A0ACB7IVP7_PLECO</name>
<sequence>MSTDIPPLLMLPPPPDRLARYSSDPDTLLHIETPYNADAFKRFFRKFPHLREQFPNLILKLRNGFPMGEFPALDKTIIWPNSNSVKEYRSFVDDYFEEEVEEGRLSGPYSQRQVERILGGPFQCSPITVNIQPQNPGEEPKLRVWVDLSRGTHSYPATNEYSDIRDFPTKFDSALQVAQIVAEAPTGAQAMTLDISKFHRRTPLCPAHKRWFVMQARKGRFYIQHACPFGAKASEGNSGEIANAALAIWEELGVGPICKWADDMVVFRLPRRRSDRKLVYAYDREEALRRIESLGIPWHPDKGQDFSHSFTYVGFVWDLGHKTVALPSRKRVAICKKLRSFYHCGSTSREDAMEIQGILAHIIYVYSEGRARLAYLTHFISSFEGNEFKSLRKGVKEDIAWWWNTLEDPYFSRSVVPRGEAQNLGISVDASGDWGIGITWKRKWAAWKSLPGWDTPGRKIGWLEGVAVELAAYLLEVMGVENTHVIIHSDNQGVIGAFNKGSSRNIQINLSIQRAGACLLALNDQLQLEYISTEKNPADPISRGRLSKLDPSRRLPDIELPRELKPYLRRV</sequence>
<protein>
    <submittedName>
        <fullName evidence="1">Uncharacterized protein</fullName>
    </submittedName>
</protein>
<evidence type="ECO:0000313" key="1">
    <source>
        <dbReference type="EMBL" id="KAG9222200.1"/>
    </source>
</evidence>
<comment type="caution">
    <text evidence="1">The sequence shown here is derived from an EMBL/GenBank/DDBJ whole genome shotgun (WGS) entry which is preliminary data.</text>
</comment>
<gene>
    <name evidence="1" type="ORF">CCMSSC00406_0010299</name>
</gene>
<organism evidence="1 2">
    <name type="scientific">Pleurotus cornucopiae</name>
    <name type="common">Cornucopia mushroom</name>
    <dbReference type="NCBI Taxonomy" id="5321"/>
    <lineage>
        <taxon>Eukaryota</taxon>
        <taxon>Fungi</taxon>
        <taxon>Dikarya</taxon>
        <taxon>Basidiomycota</taxon>
        <taxon>Agaricomycotina</taxon>
        <taxon>Agaricomycetes</taxon>
        <taxon>Agaricomycetidae</taxon>
        <taxon>Agaricales</taxon>
        <taxon>Pleurotineae</taxon>
        <taxon>Pleurotaceae</taxon>
        <taxon>Pleurotus</taxon>
    </lineage>
</organism>
<dbReference type="Proteomes" id="UP000824881">
    <property type="component" value="Unassembled WGS sequence"/>
</dbReference>
<evidence type="ECO:0000313" key="2">
    <source>
        <dbReference type="Proteomes" id="UP000824881"/>
    </source>
</evidence>
<proteinExistence type="predicted"/>
<dbReference type="EMBL" id="WQMT02000005">
    <property type="protein sequence ID" value="KAG9222200.1"/>
    <property type="molecule type" value="Genomic_DNA"/>
</dbReference>
<accession>A0ACB7IVP7</accession>
<reference evidence="1 2" key="1">
    <citation type="journal article" date="2021" name="Appl. Environ. Microbiol.">
        <title>Genetic linkage and physical mapping for an oyster mushroom Pleurotus cornucopiae and QTL analysis for the trait cap color.</title>
        <authorList>
            <person name="Zhang Y."/>
            <person name="Gao W."/>
            <person name="Sonnenberg A."/>
            <person name="Chen Q."/>
            <person name="Zhang J."/>
            <person name="Huang C."/>
        </authorList>
    </citation>
    <scope>NUCLEOTIDE SEQUENCE [LARGE SCALE GENOMIC DNA]</scope>
    <source>
        <strain evidence="1">CCMSSC00406</strain>
    </source>
</reference>